<dbReference type="InterPro" id="IPR006680">
    <property type="entry name" value="Amidohydro-rel"/>
</dbReference>
<protein>
    <recommendedName>
        <fullName evidence="4 9">Dihydroorotase</fullName>
        <shortName evidence="9">DHOase</shortName>
        <ecNumber evidence="4 9">3.5.2.3</ecNumber>
    </recommendedName>
</protein>
<dbReference type="CDD" id="cd01294">
    <property type="entry name" value="DHOase"/>
    <property type="match status" value="1"/>
</dbReference>
<reference evidence="12 13" key="2">
    <citation type="submission" date="2018-01" db="EMBL/GenBank/DDBJ databases">
        <title>Genomic study of Klebsiella pneumoniae.</title>
        <authorList>
            <person name="Yang Y."/>
            <person name="Bicalho R."/>
        </authorList>
    </citation>
    <scope>NUCLEOTIDE SEQUENCE [LARGE SCALE GENOMIC DNA]</scope>
    <source>
        <strain evidence="12 13">A2</strain>
    </source>
</reference>
<dbReference type="Gene3D" id="3.20.20.140">
    <property type="entry name" value="Metal-dependent hydrolases"/>
    <property type="match status" value="1"/>
</dbReference>
<gene>
    <name evidence="9" type="primary">pyrC</name>
    <name evidence="12" type="ORF">CWM85_02780</name>
</gene>
<comment type="similarity">
    <text evidence="3 9 10">Belongs to the metallo-dependent hydrolases superfamily. DHOase family. Class II DHOase subfamily.</text>
</comment>
<dbReference type="GO" id="GO:0006207">
    <property type="term" value="P:'de novo' pyrimidine nucleobase biosynthetic process"/>
    <property type="evidence" value="ECO:0007669"/>
    <property type="project" value="TreeGrafter"/>
</dbReference>
<dbReference type="InterPro" id="IPR032466">
    <property type="entry name" value="Metal_Hydrolase"/>
</dbReference>
<dbReference type="GO" id="GO:0005829">
    <property type="term" value="C:cytosol"/>
    <property type="evidence" value="ECO:0007669"/>
    <property type="project" value="TreeGrafter"/>
</dbReference>
<accession>A0A384IJU0</accession>
<evidence type="ECO:0000256" key="2">
    <source>
        <dbReference type="ARBA" id="ARBA00004880"/>
    </source>
</evidence>
<feature type="modified residue" description="N6-carboxylysine" evidence="9">
    <location>
        <position position="109"/>
    </location>
</feature>
<dbReference type="PROSITE" id="PS00482">
    <property type="entry name" value="DIHYDROOROTASE_1"/>
    <property type="match status" value="1"/>
</dbReference>
<feature type="binding site" evidence="9">
    <location>
        <position position="25"/>
    </location>
    <ligand>
        <name>Zn(2+)</name>
        <dbReference type="ChEBI" id="CHEBI:29105"/>
        <label>1</label>
    </ligand>
</feature>
<dbReference type="RefSeq" id="WP_016151338.1">
    <property type="nucleotide sequence ID" value="NZ_CABGHZ010000044.1"/>
</dbReference>
<accession>A0A2J5A037</accession>
<dbReference type="InterPro" id="IPR002195">
    <property type="entry name" value="Dihydroorotase_CS"/>
</dbReference>
<evidence type="ECO:0000256" key="1">
    <source>
        <dbReference type="ARBA" id="ARBA00002368"/>
    </source>
</evidence>
<feature type="binding site" evidence="9">
    <location>
        <position position="184"/>
    </location>
    <ligand>
        <name>Zn(2+)</name>
        <dbReference type="ChEBI" id="CHEBI:29105"/>
        <label>2</label>
    </ligand>
</feature>
<comment type="caution">
    <text evidence="12">The sequence shown here is derived from an EMBL/GenBank/DDBJ whole genome shotgun (WGS) entry which is preliminary data.</text>
</comment>
<dbReference type="Pfam" id="PF01979">
    <property type="entry name" value="Amidohydro_1"/>
    <property type="match status" value="1"/>
</dbReference>
<feature type="active site" evidence="9">
    <location>
        <position position="258"/>
    </location>
</feature>
<feature type="binding site" evidence="9">
    <location>
        <position position="146"/>
    </location>
    <ligand>
        <name>substrate</name>
    </ligand>
</feature>
<keyword evidence="5 9" id="KW-0479">Metal-binding</keyword>
<feature type="binding site" evidence="9">
    <location>
        <position position="23"/>
    </location>
    <ligand>
        <name>Zn(2+)</name>
        <dbReference type="ChEBI" id="CHEBI:29105"/>
        <label>1</label>
    </ligand>
</feature>
<evidence type="ECO:0000259" key="11">
    <source>
        <dbReference type="Pfam" id="PF01979"/>
    </source>
</evidence>
<name>A0A2J5A037_9ENTR</name>
<dbReference type="UniPathway" id="UPA00070">
    <property type="reaction ID" value="UER00117"/>
</dbReference>
<feature type="domain" description="Amidohydrolase-related" evidence="11">
    <location>
        <begin position="21"/>
        <end position="321"/>
    </location>
</feature>
<evidence type="ECO:0000256" key="6">
    <source>
        <dbReference type="ARBA" id="ARBA00022801"/>
    </source>
</evidence>
<feature type="binding site" description="via carbamate group" evidence="9">
    <location>
        <position position="109"/>
    </location>
    <ligand>
        <name>Zn(2+)</name>
        <dbReference type="ChEBI" id="CHEBI:29105"/>
        <label>1</label>
    </ligand>
</feature>
<dbReference type="Proteomes" id="UP000234661">
    <property type="component" value="Unassembled WGS sequence"/>
</dbReference>
<dbReference type="EC" id="3.5.2.3" evidence="4 9"/>
<dbReference type="AlphaFoldDB" id="A0A2J5A037"/>
<dbReference type="PROSITE" id="PS00483">
    <property type="entry name" value="DIHYDROOROTASE_2"/>
    <property type="match status" value="1"/>
</dbReference>
<keyword evidence="7 9" id="KW-0862">Zinc</keyword>
<proteinExistence type="inferred from homology"/>
<dbReference type="HAMAP" id="MF_00219">
    <property type="entry name" value="PyrC_classII"/>
    <property type="match status" value="1"/>
</dbReference>
<dbReference type="EMBL" id="PIET01000024">
    <property type="protein sequence ID" value="PLM68637.1"/>
    <property type="molecule type" value="Genomic_DNA"/>
</dbReference>
<feature type="binding site" evidence="9">
    <location>
        <position position="230"/>
    </location>
    <ligand>
        <name>substrate</name>
    </ligand>
</feature>
<comment type="catalytic activity">
    <reaction evidence="9 10">
        <text>(S)-dihydroorotate + H2O = N-carbamoyl-L-aspartate + H(+)</text>
        <dbReference type="Rhea" id="RHEA:24296"/>
        <dbReference type="ChEBI" id="CHEBI:15377"/>
        <dbReference type="ChEBI" id="CHEBI:15378"/>
        <dbReference type="ChEBI" id="CHEBI:30864"/>
        <dbReference type="ChEBI" id="CHEBI:32814"/>
        <dbReference type="EC" id="3.5.2.3"/>
    </reaction>
</comment>
<keyword evidence="6 9" id="KW-0378">Hydrolase</keyword>
<dbReference type="GO" id="GO:0044205">
    <property type="term" value="P:'de novo' UMP biosynthetic process"/>
    <property type="evidence" value="ECO:0007669"/>
    <property type="project" value="UniProtKB-UniRule"/>
</dbReference>
<dbReference type="SUPFAM" id="SSF51556">
    <property type="entry name" value="Metallo-dependent hydrolases"/>
    <property type="match status" value="1"/>
</dbReference>
<dbReference type="NCBIfam" id="TIGR00856">
    <property type="entry name" value="pyrC_dimer"/>
    <property type="match status" value="1"/>
</dbReference>
<evidence type="ECO:0000256" key="8">
    <source>
        <dbReference type="ARBA" id="ARBA00022975"/>
    </source>
</evidence>
<feature type="binding site" evidence="9">
    <location>
        <begin position="25"/>
        <end position="27"/>
    </location>
    <ligand>
        <name>substrate</name>
    </ligand>
</feature>
<evidence type="ECO:0000256" key="4">
    <source>
        <dbReference type="ARBA" id="ARBA00012860"/>
    </source>
</evidence>
<evidence type="ECO:0000313" key="13">
    <source>
        <dbReference type="Proteomes" id="UP000234661"/>
    </source>
</evidence>
<feature type="binding site" evidence="9">
    <location>
        <position position="262"/>
    </location>
    <ligand>
        <name>substrate</name>
    </ligand>
</feature>
<evidence type="ECO:0000256" key="3">
    <source>
        <dbReference type="ARBA" id="ARBA00005631"/>
    </source>
</evidence>
<feature type="binding site" evidence="9">
    <location>
        <position position="51"/>
    </location>
    <ligand>
        <name>substrate</name>
    </ligand>
</feature>
<dbReference type="GO" id="GO:0008270">
    <property type="term" value="F:zinc ion binding"/>
    <property type="evidence" value="ECO:0007669"/>
    <property type="project" value="UniProtKB-UniRule"/>
</dbReference>
<dbReference type="PANTHER" id="PTHR43137:SF1">
    <property type="entry name" value="DIHYDROOROTASE"/>
    <property type="match status" value="1"/>
</dbReference>
<comment type="subunit">
    <text evidence="9">Homodimer.</text>
</comment>
<comment type="function">
    <text evidence="1 9">Catalyzes the reversible cyclization of carbamoyl aspartate to dihydroorotate.</text>
</comment>
<evidence type="ECO:0000256" key="7">
    <source>
        <dbReference type="ARBA" id="ARBA00022833"/>
    </source>
</evidence>
<sequence>MNKTPVSAEKNGLLTLRRPDDFHLHLRDGEILKAVLPFTTKQFARAVVMPNLNPPVTTVAAMEAYREIILAAVPQGHDFTPLMTLYLCDDTLPEVIRVGHQKGILTAVKWYPAGATTHAEYGVTSVSRIRGCLDILQALGIPLLIHGESTRPDVDIFDRERVFIEDTVMELRCNYPQLKIVLEHITTQDAVRYIQEQEDGLTAATITPQHLLFNRNVLFNGGIRPHYYCLPVLKREYHRQSLLKAATSGDRRFFAGTDSAPHPRTAKLAACGCAGIFNAPSALECYATAFEAAGALPHLQAFVSEYGARFYGLPLNTGTVTLARQPLILPEPLVVTEHVQIDPFPGEVSLNWRLVGNE</sequence>
<evidence type="ECO:0000256" key="10">
    <source>
        <dbReference type="RuleBase" id="RU003440"/>
    </source>
</evidence>
<evidence type="ECO:0000256" key="5">
    <source>
        <dbReference type="ARBA" id="ARBA00022723"/>
    </source>
</evidence>
<dbReference type="InterPro" id="IPR004721">
    <property type="entry name" value="DHOdimr"/>
</dbReference>
<feature type="binding site" description="via carbamate group" evidence="9">
    <location>
        <position position="109"/>
    </location>
    <ligand>
        <name>Zn(2+)</name>
        <dbReference type="ChEBI" id="CHEBI:29105"/>
        <label>2</label>
    </ligand>
</feature>
<reference evidence="12 13" key="1">
    <citation type="submission" date="2017-11" db="EMBL/GenBank/DDBJ databases">
        <authorList>
            <person name="Han C.G."/>
        </authorList>
    </citation>
    <scope>NUCLEOTIDE SEQUENCE [LARGE SCALE GENOMIC DNA]</scope>
    <source>
        <strain evidence="12 13">A2</strain>
    </source>
</reference>
<dbReference type="PANTHER" id="PTHR43137">
    <property type="entry name" value="DIHYDROOROTASE"/>
    <property type="match status" value="1"/>
</dbReference>
<comment type="pathway">
    <text evidence="2 9 10">Pyrimidine metabolism; UMP biosynthesis via de novo pathway; (S)-dihydroorotate from bicarbonate: step 3/3.</text>
</comment>
<dbReference type="GO" id="GO:0004151">
    <property type="term" value="F:dihydroorotase activity"/>
    <property type="evidence" value="ECO:0007669"/>
    <property type="project" value="UniProtKB-UniRule"/>
</dbReference>
<organism evidence="12 13">
    <name type="scientific">Klebsiella michiganensis</name>
    <dbReference type="NCBI Taxonomy" id="1134687"/>
    <lineage>
        <taxon>Bacteria</taxon>
        <taxon>Pseudomonadati</taxon>
        <taxon>Pseudomonadota</taxon>
        <taxon>Gammaproteobacteria</taxon>
        <taxon>Enterobacterales</taxon>
        <taxon>Enterobacteriaceae</taxon>
        <taxon>Klebsiella/Raoultella group</taxon>
        <taxon>Klebsiella</taxon>
    </lineage>
</organism>
<feature type="binding site" evidence="9">
    <location>
        <position position="258"/>
    </location>
    <ligand>
        <name>Zn(2+)</name>
        <dbReference type="ChEBI" id="CHEBI:29105"/>
        <label>1</label>
    </ligand>
</feature>
<keyword evidence="8 9" id="KW-0665">Pyrimidine biosynthesis</keyword>
<feature type="binding site" evidence="9">
    <location>
        <position position="274"/>
    </location>
    <ligand>
        <name>substrate</name>
    </ligand>
</feature>
<dbReference type="PIRSF" id="PIRSF001237">
    <property type="entry name" value="DHOdimr"/>
    <property type="match status" value="1"/>
</dbReference>
<comment type="cofactor">
    <cofactor evidence="9 10">
        <name>Zn(2+)</name>
        <dbReference type="ChEBI" id="CHEBI:29105"/>
    </cofactor>
    <text evidence="9 10">Binds 2 Zn(2+) ions per subunit.</text>
</comment>
<evidence type="ECO:0000256" key="9">
    <source>
        <dbReference type="HAMAP-Rule" id="MF_00219"/>
    </source>
</evidence>
<evidence type="ECO:0000313" key="12">
    <source>
        <dbReference type="EMBL" id="PLM68637.1"/>
    </source>
</evidence>
<feature type="binding site" evidence="9">
    <location>
        <position position="146"/>
    </location>
    <ligand>
        <name>Zn(2+)</name>
        <dbReference type="ChEBI" id="CHEBI:29105"/>
        <label>2</label>
    </ligand>
</feature>